<keyword evidence="3" id="KW-1185">Reference proteome</keyword>
<organism evidence="2 3">
    <name type="scientific">Luedemannella helvata</name>
    <dbReference type="NCBI Taxonomy" id="349315"/>
    <lineage>
        <taxon>Bacteria</taxon>
        <taxon>Bacillati</taxon>
        <taxon>Actinomycetota</taxon>
        <taxon>Actinomycetes</taxon>
        <taxon>Micromonosporales</taxon>
        <taxon>Micromonosporaceae</taxon>
        <taxon>Luedemannella</taxon>
    </lineage>
</organism>
<dbReference type="InterPro" id="IPR037523">
    <property type="entry name" value="VOC_core"/>
</dbReference>
<name>A0ABP4X6W1_9ACTN</name>
<dbReference type="Gene3D" id="3.30.720.110">
    <property type="match status" value="1"/>
</dbReference>
<dbReference type="EMBL" id="BAAALS010000023">
    <property type="protein sequence ID" value="GAA1766899.1"/>
    <property type="molecule type" value="Genomic_DNA"/>
</dbReference>
<evidence type="ECO:0000313" key="3">
    <source>
        <dbReference type="Proteomes" id="UP001500655"/>
    </source>
</evidence>
<dbReference type="Pfam" id="PF00903">
    <property type="entry name" value="Glyoxalase"/>
    <property type="match status" value="1"/>
</dbReference>
<dbReference type="InterPro" id="IPR029068">
    <property type="entry name" value="Glyas_Bleomycin-R_OHBP_Dase"/>
</dbReference>
<dbReference type="InterPro" id="IPR004360">
    <property type="entry name" value="Glyas_Fos-R_dOase_dom"/>
</dbReference>
<protein>
    <submittedName>
        <fullName evidence="2">VOC family protein</fullName>
    </submittedName>
</protein>
<dbReference type="PROSITE" id="PS51819">
    <property type="entry name" value="VOC"/>
    <property type="match status" value="1"/>
</dbReference>
<dbReference type="RefSeq" id="WP_344084786.1">
    <property type="nucleotide sequence ID" value="NZ_BAAALS010000023.1"/>
</dbReference>
<dbReference type="Proteomes" id="UP001500655">
    <property type="component" value="Unassembled WGS sequence"/>
</dbReference>
<accession>A0ABP4X6W1</accession>
<comment type="caution">
    <text evidence="2">The sequence shown here is derived from an EMBL/GenBank/DDBJ whole genome shotgun (WGS) entry which is preliminary data.</text>
</comment>
<reference evidence="3" key="1">
    <citation type="journal article" date="2019" name="Int. J. Syst. Evol. Microbiol.">
        <title>The Global Catalogue of Microorganisms (GCM) 10K type strain sequencing project: providing services to taxonomists for standard genome sequencing and annotation.</title>
        <authorList>
            <consortium name="The Broad Institute Genomics Platform"/>
            <consortium name="The Broad Institute Genome Sequencing Center for Infectious Disease"/>
            <person name="Wu L."/>
            <person name="Ma J."/>
        </authorList>
    </citation>
    <scope>NUCLEOTIDE SEQUENCE [LARGE SCALE GENOMIC DNA]</scope>
    <source>
        <strain evidence="3">JCM 13249</strain>
    </source>
</reference>
<evidence type="ECO:0000313" key="2">
    <source>
        <dbReference type="EMBL" id="GAA1766899.1"/>
    </source>
</evidence>
<evidence type="ECO:0000259" key="1">
    <source>
        <dbReference type="PROSITE" id="PS51819"/>
    </source>
</evidence>
<proteinExistence type="predicted"/>
<dbReference type="SUPFAM" id="SSF54593">
    <property type="entry name" value="Glyoxalase/Bleomycin resistance protein/Dihydroxybiphenyl dioxygenase"/>
    <property type="match status" value="1"/>
</dbReference>
<dbReference type="PANTHER" id="PTHR34109">
    <property type="entry name" value="BNAUNNG04460D PROTEIN-RELATED"/>
    <property type="match status" value="1"/>
</dbReference>
<feature type="domain" description="VOC" evidence="1">
    <location>
        <begin position="7"/>
        <end position="140"/>
    </location>
</feature>
<dbReference type="Gene3D" id="3.30.720.120">
    <property type="match status" value="1"/>
</dbReference>
<dbReference type="PANTHER" id="PTHR34109:SF1">
    <property type="entry name" value="VOC DOMAIN-CONTAINING PROTEIN"/>
    <property type="match status" value="1"/>
</dbReference>
<gene>
    <name evidence="2" type="ORF">GCM10009681_42490</name>
</gene>
<sequence>MAQQTLPTVIPMLAYEDGPKAMDWLHKAFGLVEQARWVDDNGVLGHGEMSFGDGVIMMATPTPDYESPRHHRETCAAAAKWSQVPYVIDGVMLYVPDVDAHCEQARAAGATILAEPADSPHGRTYKAEDVEGHRWMFLQRA</sequence>